<dbReference type="EMBL" id="JAEEGA010000024">
    <property type="protein sequence ID" value="MBP1044271.1"/>
    <property type="molecule type" value="Genomic_DNA"/>
</dbReference>
<evidence type="ECO:0000313" key="4">
    <source>
        <dbReference type="EMBL" id="MBP1044271.1"/>
    </source>
</evidence>
<dbReference type="GO" id="GO:0003677">
    <property type="term" value="F:DNA binding"/>
    <property type="evidence" value="ECO:0007669"/>
    <property type="project" value="InterPro"/>
</dbReference>
<evidence type="ECO:0000256" key="1">
    <source>
        <dbReference type="SAM" id="Coils"/>
    </source>
</evidence>
<name>A0A940PIM6_9ENTE</name>
<dbReference type="PANTHER" id="PTHR33055">
    <property type="entry name" value="TRANSPOSASE FOR INSERTION SEQUENCE ELEMENT IS1111A"/>
    <property type="match status" value="1"/>
</dbReference>
<gene>
    <name evidence="4" type="ORF">I6N95_25005</name>
</gene>
<dbReference type="GO" id="GO:0004803">
    <property type="term" value="F:transposase activity"/>
    <property type="evidence" value="ECO:0007669"/>
    <property type="project" value="InterPro"/>
</dbReference>
<evidence type="ECO:0000259" key="2">
    <source>
        <dbReference type="Pfam" id="PF01548"/>
    </source>
</evidence>
<organism evidence="4 5">
    <name type="scientific">Vagococcus allomyrinae</name>
    <dbReference type="NCBI Taxonomy" id="2794353"/>
    <lineage>
        <taxon>Bacteria</taxon>
        <taxon>Bacillati</taxon>
        <taxon>Bacillota</taxon>
        <taxon>Bacilli</taxon>
        <taxon>Lactobacillales</taxon>
        <taxon>Enterococcaceae</taxon>
        <taxon>Vagococcus</taxon>
    </lineage>
</organism>
<feature type="coiled-coil region" evidence="1">
    <location>
        <begin position="240"/>
        <end position="267"/>
    </location>
</feature>
<dbReference type="InterPro" id="IPR002525">
    <property type="entry name" value="Transp_IS110-like_N"/>
</dbReference>
<dbReference type="RefSeq" id="WP_209532615.1">
    <property type="nucleotide sequence ID" value="NZ_JAEEGA010000024.1"/>
</dbReference>
<evidence type="ECO:0000313" key="5">
    <source>
        <dbReference type="Proteomes" id="UP000674938"/>
    </source>
</evidence>
<dbReference type="Proteomes" id="UP000674938">
    <property type="component" value="Unassembled WGS sequence"/>
</dbReference>
<sequence length="394" mass="43845">MFYLGIDIGKRTHVASIMDSQGQVKLKGFSFPNTIEGGASLLKQVQALSDSATDVTIGMEATGHYWLALFSFLSEHHFLIHVINPIQTDGWRKGTEIRKRKNDIIDSVLIADLIRFGQFVETSLSDEKLFSLKQLTRYRTYLVGTASDFKRKIIAVLDQIFPEYDTVFSKVGIFGKASKEVLLEFSTPDELQAVSAETLANLLADASRHRLGIKKAEQLKEAATHSFGVTFAQEAFTFQLRSMIEQLKFLEKQIAEVEQEIKDIMTSLHSVIETIPGIGPINGATILGEIGDIHKFSNPKKLVAYAGIDASVSQSGQFEATHNVMSKRGSPYLRKALFSAALVASQHDPVLKAFYNKKRAEGKHHLTAIGAVSRKLCYLIHAILTKNEPYEIRL</sequence>
<dbReference type="NCBIfam" id="NF033542">
    <property type="entry name" value="transpos_IS110"/>
    <property type="match status" value="1"/>
</dbReference>
<evidence type="ECO:0000259" key="3">
    <source>
        <dbReference type="Pfam" id="PF02371"/>
    </source>
</evidence>
<keyword evidence="1" id="KW-0175">Coiled coil</keyword>
<comment type="caution">
    <text evidence="4">The sequence shown here is derived from an EMBL/GenBank/DDBJ whole genome shotgun (WGS) entry which is preliminary data.</text>
</comment>
<dbReference type="AlphaFoldDB" id="A0A940PIM6"/>
<dbReference type="InterPro" id="IPR003346">
    <property type="entry name" value="Transposase_20"/>
</dbReference>
<keyword evidence="5" id="KW-1185">Reference proteome</keyword>
<feature type="domain" description="Transposase IS110-like N-terminal" evidence="2">
    <location>
        <begin position="4"/>
        <end position="162"/>
    </location>
</feature>
<dbReference type="Pfam" id="PF02371">
    <property type="entry name" value="Transposase_20"/>
    <property type="match status" value="1"/>
</dbReference>
<dbReference type="InterPro" id="IPR047650">
    <property type="entry name" value="Transpos_IS110"/>
</dbReference>
<protein>
    <submittedName>
        <fullName evidence="4">IS110 family transposase</fullName>
    </submittedName>
</protein>
<feature type="domain" description="Transposase IS116/IS110/IS902 C-terminal" evidence="3">
    <location>
        <begin position="271"/>
        <end position="355"/>
    </location>
</feature>
<dbReference type="PANTHER" id="PTHR33055:SF15">
    <property type="entry name" value="TRANSPOSASE-RELATED"/>
    <property type="match status" value="1"/>
</dbReference>
<dbReference type="Pfam" id="PF01548">
    <property type="entry name" value="DEDD_Tnp_IS110"/>
    <property type="match status" value="1"/>
</dbReference>
<dbReference type="GO" id="GO:0006313">
    <property type="term" value="P:DNA transposition"/>
    <property type="evidence" value="ECO:0007669"/>
    <property type="project" value="InterPro"/>
</dbReference>
<proteinExistence type="predicted"/>
<reference evidence="4" key="1">
    <citation type="submission" date="2020-12" db="EMBL/GenBank/DDBJ databases">
        <title>Vagococcus allomyrinae sp. nov. and Enterococcus lavae sp. nov., isolated from the larvae of Allomyrina dichotoma.</title>
        <authorList>
            <person name="Lee S.D."/>
        </authorList>
    </citation>
    <scope>NUCLEOTIDE SEQUENCE</scope>
    <source>
        <strain evidence="4">BWB3-3</strain>
    </source>
</reference>
<accession>A0A940PIM6</accession>